<comment type="caution">
    <text evidence="1">The sequence shown here is derived from an EMBL/GenBank/DDBJ whole genome shotgun (WGS) entry which is preliminary data.</text>
</comment>
<protein>
    <submittedName>
        <fullName evidence="1">Uncharacterized protein</fullName>
    </submittedName>
</protein>
<keyword evidence="2" id="KW-1185">Reference proteome</keyword>
<dbReference type="OrthoDB" id="207068at2157"/>
<proteinExistence type="predicted"/>
<name>A0A8J8TS59_9EURY</name>
<dbReference type="AlphaFoldDB" id="A0A8J8TS59"/>
<evidence type="ECO:0000313" key="1">
    <source>
        <dbReference type="EMBL" id="TYL38197.1"/>
    </source>
</evidence>
<dbReference type="PROSITE" id="PS51318">
    <property type="entry name" value="TAT"/>
    <property type="match status" value="1"/>
</dbReference>
<dbReference type="InterPro" id="IPR006311">
    <property type="entry name" value="TAT_signal"/>
</dbReference>
<organism evidence="1 2">
    <name type="scientific">Natronococcus pandeyae</name>
    <dbReference type="NCBI Taxonomy" id="2055836"/>
    <lineage>
        <taxon>Archaea</taxon>
        <taxon>Methanobacteriati</taxon>
        <taxon>Methanobacteriota</taxon>
        <taxon>Stenosarchaea group</taxon>
        <taxon>Halobacteria</taxon>
        <taxon>Halobacteriales</taxon>
        <taxon>Natrialbaceae</taxon>
        <taxon>Natronococcus</taxon>
    </lineage>
</organism>
<gene>
    <name evidence="1" type="ORF">CV102_13440</name>
</gene>
<reference evidence="1" key="1">
    <citation type="submission" date="2017-11" db="EMBL/GenBank/DDBJ databases">
        <authorList>
            <person name="Kajale S.C."/>
            <person name="Sharma A."/>
        </authorList>
    </citation>
    <scope>NUCLEOTIDE SEQUENCE</scope>
    <source>
        <strain evidence="1">LS1_42</strain>
    </source>
</reference>
<dbReference type="EMBL" id="PHNJ01000006">
    <property type="protein sequence ID" value="TYL38197.1"/>
    <property type="molecule type" value="Genomic_DNA"/>
</dbReference>
<dbReference type="Proteomes" id="UP000766904">
    <property type="component" value="Unassembled WGS sequence"/>
</dbReference>
<dbReference type="RefSeq" id="WP_148858510.1">
    <property type="nucleotide sequence ID" value="NZ_PHNJ01000006.1"/>
</dbReference>
<sequence length="243" mass="26313">MYENVTRRSVLGTGVVAALGGTALSGDTDVLEQPVSAALSRSFDIDGDGTEHVQFTATEDPDPDGERGTVLQATSQGQPTKDYAVSLQNITSAKLTLDDLVSEGLSYEYYVGEDNTSMAPNELCLVLTGRGSGMDLVFRTKDDDRNGGWYTRDVTPELTGDSDLPGSDQPWKRLHVTRKNVAAMDGSNVEHLDENLLERFDGETRVRAAGLGHGTPTMEPSVIETYYDEFTVAGTEYELSTTD</sequence>
<evidence type="ECO:0000313" key="2">
    <source>
        <dbReference type="Proteomes" id="UP000766904"/>
    </source>
</evidence>
<accession>A0A8J8TS59</accession>